<comment type="caution">
    <text evidence="3">The sequence shown here is derived from an EMBL/GenBank/DDBJ whole genome shotgun (WGS) entry which is preliminary data.</text>
</comment>
<dbReference type="STRING" id="1334629.MFUL124B02_38250"/>
<evidence type="ECO:0000313" key="5">
    <source>
        <dbReference type="Proteomes" id="UP000183760"/>
    </source>
</evidence>
<dbReference type="NCBIfam" id="NF041937">
    <property type="entry name" value="MXAN_6627.5_fam"/>
    <property type="match status" value="1"/>
</dbReference>
<feature type="signal peptide" evidence="2">
    <location>
        <begin position="1"/>
        <end position="27"/>
    </location>
</feature>
<name>A0A511SZJ8_MYXFU</name>
<dbReference type="OrthoDB" id="5525180at2"/>
<evidence type="ECO:0008006" key="7">
    <source>
        <dbReference type="Google" id="ProtNLM"/>
    </source>
</evidence>
<dbReference type="Proteomes" id="UP000321514">
    <property type="component" value="Unassembled WGS sequence"/>
</dbReference>
<evidence type="ECO:0000313" key="4">
    <source>
        <dbReference type="EMBL" id="SEU01615.1"/>
    </source>
</evidence>
<feature type="chain" id="PRO_5023113161" description="Lipoprotein" evidence="2">
    <location>
        <begin position="28"/>
        <end position="127"/>
    </location>
</feature>
<dbReference type="InterPro" id="IPR049656">
    <property type="entry name" value="MXAN_6627.5-like"/>
</dbReference>
<protein>
    <recommendedName>
        <fullName evidence="7">Lipoprotein</fullName>
    </recommendedName>
</protein>
<evidence type="ECO:0000256" key="1">
    <source>
        <dbReference type="SAM" id="MobiDB-lite"/>
    </source>
</evidence>
<evidence type="ECO:0000256" key="2">
    <source>
        <dbReference type="SAM" id="SignalP"/>
    </source>
</evidence>
<organism evidence="3 6">
    <name type="scientific">Myxococcus fulvus</name>
    <dbReference type="NCBI Taxonomy" id="33"/>
    <lineage>
        <taxon>Bacteria</taxon>
        <taxon>Pseudomonadati</taxon>
        <taxon>Myxococcota</taxon>
        <taxon>Myxococcia</taxon>
        <taxon>Myxococcales</taxon>
        <taxon>Cystobacterineae</taxon>
        <taxon>Myxococcaceae</taxon>
        <taxon>Myxococcus</taxon>
    </lineage>
</organism>
<accession>A0A511SZJ8</accession>
<proteinExistence type="predicted"/>
<dbReference type="EMBL" id="FOIB01000004">
    <property type="protein sequence ID" value="SEU01615.1"/>
    <property type="molecule type" value="Genomic_DNA"/>
</dbReference>
<keyword evidence="2" id="KW-0732">Signal</keyword>
<sequence>MASLRHLFRARTLGLLACLSLVSPALAWAQSAEDAGADGGIIIPLPDASSGEGGPDRDNPEGEDGTGRVNTVCRHSGDCSARFTCDDGKCRYTGVRKAEQVGCLMGAEGALVLVGLAGLARPRRNRG</sequence>
<gene>
    <name evidence="3" type="ORF">MFU01_20440</name>
    <name evidence="4" type="ORF">SAMN05443572_104369</name>
</gene>
<evidence type="ECO:0000313" key="3">
    <source>
        <dbReference type="EMBL" id="GEN07007.1"/>
    </source>
</evidence>
<dbReference type="AlphaFoldDB" id="A0A511SZJ8"/>
<feature type="region of interest" description="Disordered" evidence="1">
    <location>
        <begin position="39"/>
        <end position="69"/>
    </location>
</feature>
<dbReference type="Proteomes" id="UP000183760">
    <property type="component" value="Unassembled WGS sequence"/>
</dbReference>
<reference evidence="4 5" key="1">
    <citation type="submission" date="2016-10" db="EMBL/GenBank/DDBJ databases">
        <authorList>
            <person name="Varghese N."/>
            <person name="Submissions S."/>
        </authorList>
    </citation>
    <scope>NUCLEOTIDE SEQUENCE [LARGE SCALE GENOMIC DNA]</scope>
    <source>
        <strain evidence="4 5">DSM 16525</strain>
    </source>
</reference>
<dbReference type="EMBL" id="BJXR01000020">
    <property type="protein sequence ID" value="GEN07007.1"/>
    <property type="molecule type" value="Genomic_DNA"/>
</dbReference>
<reference evidence="3 6" key="2">
    <citation type="submission" date="2019-07" db="EMBL/GenBank/DDBJ databases">
        <title>Whole genome shotgun sequence of Myxococcus fulvus NBRC 100333.</title>
        <authorList>
            <person name="Hosoyama A."/>
            <person name="Uohara A."/>
            <person name="Ohji S."/>
            <person name="Ichikawa N."/>
        </authorList>
    </citation>
    <scope>NUCLEOTIDE SEQUENCE [LARGE SCALE GENOMIC DNA]</scope>
    <source>
        <strain evidence="3 6">NBRC 100333</strain>
    </source>
</reference>
<keyword evidence="5" id="KW-1185">Reference proteome</keyword>
<dbReference type="RefSeq" id="WP_046716430.1">
    <property type="nucleotide sequence ID" value="NZ_BJXR01000020.1"/>
</dbReference>
<evidence type="ECO:0000313" key="6">
    <source>
        <dbReference type="Proteomes" id="UP000321514"/>
    </source>
</evidence>